<comment type="caution">
    <text evidence="2">The sequence shown here is derived from an EMBL/GenBank/DDBJ whole genome shotgun (WGS) entry which is preliminary data.</text>
</comment>
<keyword evidence="1" id="KW-0175">Coiled coil</keyword>
<accession>A0ABR9HHE4</accession>
<feature type="coiled-coil region" evidence="1">
    <location>
        <begin position="36"/>
        <end position="67"/>
    </location>
</feature>
<proteinExistence type="predicted"/>
<dbReference type="EMBL" id="JADBDY010000001">
    <property type="protein sequence ID" value="MBE1458450.1"/>
    <property type="molecule type" value="Genomic_DNA"/>
</dbReference>
<evidence type="ECO:0000256" key="1">
    <source>
        <dbReference type="SAM" id="Coils"/>
    </source>
</evidence>
<organism evidence="2 3">
    <name type="scientific">Nocardiopsis terrae</name>
    <dbReference type="NCBI Taxonomy" id="372655"/>
    <lineage>
        <taxon>Bacteria</taxon>
        <taxon>Bacillati</taxon>
        <taxon>Actinomycetota</taxon>
        <taxon>Actinomycetes</taxon>
        <taxon>Streptosporangiales</taxon>
        <taxon>Nocardiopsidaceae</taxon>
        <taxon>Nocardiopsis</taxon>
    </lineage>
</organism>
<evidence type="ECO:0000313" key="3">
    <source>
        <dbReference type="Proteomes" id="UP000598217"/>
    </source>
</evidence>
<name>A0ABR9HHE4_9ACTN</name>
<evidence type="ECO:0000313" key="2">
    <source>
        <dbReference type="EMBL" id="MBE1458450.1"/>
    </source>
</evidence>
<sequence>MEGDAVELFEEGARVLTQEMVKGSWTMVQGWITQMFQGDEAKRQKALAELEESRRELDEDAGEAVSAQEMEQNWKTQLRRLLREDPEAAAELRAILDEAAPERGGTQIITNTARDVHGTLIQAGTVGGVEHHETRYGGDHIDMRGVEAEGDVIGTQHNHGDRPRKS</sequence>
<dbReference type="RefSeq" id="WP_191269724.1">
    <property type="nucleotide sequence ID" value="NZ_BMXJ01000003.1"/>
</dbReference>
<keyword evidence="3" id="KW-1185">Reference proteome</keyword>
<gene>
    <name evidence="2" type="ORF">H4W79_002664</name>
</gene>
<reference evidence="2 3" key="1">
    <citation type="submission" date="2020-10" db="EMBL/GenBank/DDBJ databases">
        <title>Sequencing the genomes of 1000 actinobacteria strains.</title>
        <authorList>
            <person name="Klenk H.-P."/>
        </authorList>
    </citation>
    <scope>NUCLEOTIDE SEQUENCE [LARGE SCALE GENOMIC DNA]</scope>
    <source>
        <strain evidence="2 3">DSM 45157</strain>
    </source>
</reference>
<dbReference type="Proteomes" id="UP000598217">
    <property type="component" value="Unassembled WGS sequence"/>
</dbReference>
<protein>
    <submittedName>
        <fullName evidence="2">Uncharacterized protein</fullName>
    </submittedName>
</protein>